<dbReference type="SUPFAM" id="SSF53474">
    <property type="entry name" value="alpha/beta-Hydrolases"/>
    <property type="match status" value="1"/>
</dbReference>
<evidence type="ECO:0000256" key="10">
    <source>
        <dbReference type="ARBA" id="ARBA00048513"/>
    </source>
</evidence>
<comment type="catalytic activity">
    <reaction evidence="11">
        <text>1-octadecanoyl-2-(5Z,8Z,11Z,14Z-eicosatetraenoyl)-sn-glycerol + H2O = 2-(5Z,8Z,11Z,14Z-eicosatetraenoyl)-glycerol + octadecanoate + H(+)</text>
        <dbReference type="Rhea" id="RHEA:38507"/>
        <dbReference type="ChEBI" id="CHEBI:15377"/>
        <dbReference type="ChEBI" id="CHEBI:15378"/>
        <dbReference type="ChEBI" id="CHEBI:25629"/>
        <dbReference type="ChEBI" id="CHEBI:52392"/>
        <dbReference type="ChEBI" id="CHEBI:75728"/>
    </reaction>
</comment>
<comment type="catalytic activity">
    <reaction evidence="9">
        <text>1,2-didecanoylglycerol + H2O = decanoylglycerol + decanoate + H(+)</text>
        <dbReference type="Rhea" id="RHEA:48596"/>
        <dbReference type="ChEBI" id="CHEBI:11152"/>
        <dbReference type="ChEBI" id="CHEBI:15377"/>
        <dbReference type="ChEBI" id="CHEBI:15378"/>
        <dbReference type="ChEBI" id="CHEBI:27689"/>
        <dbReference type="ChEBI" id="CHEBI:90605"/>
    </reaction>
</comment>
<dbReference type="Gene3D" id="3.40.50.1820">
    <property type="entry name" value="alpha/beta hydrolase"/>
    <property type="match status" value="2"/>
</dbReference>
<comment type="catalytic activity">
    <reaction evidence="10">
        <text>1-octadecanoyl-2-(9Z-octadecenoyl)-sn-glycerol + H2O = 2-(9Z-octadecenoyl)-glycerol + octadecanoate + H(+)</text>
        <dbReference type="Rhea" id="RHEA:77103"/>
        <dbReference type="ChEBI" id="CHEBI:15377"/>
        <dbReference type="ChEBI" id="CHEBI:15378"/>
        <dbReference type="ChEBI" id="CHEBI:25629"/>
        <dbReference type="ChEBI" id="CHEBI:73990"/>
        <dbReference type="ChEBI" id="CHEBI:75468"/>
    </reaction>
</comment>
<evidence type="ECO:0000256" key="1">
    <source>
        <dbReference type="ARBA" id="ARBA00008645"/>
    </source>
</evidence>
<evidence type="ECO:0000256" key="2">
    <source>
        <dbReference type="ARBA" id="ARBA00022801"/>
    </source>
</evidence>
<evidence type="ECO:0000256" key="7">
    <source>
        <dbReference type="ARBA" id="ARBA00044064"/>
    </source>
</evidence>
<comment type="caution">
    <text evidence="13">The sequence shown here is derived from an EMBL/GenBank/DDBJ whole genome shotgun (WGS) entry which is preliminary data.</text>
</comment>
<dbReference type="EMBL" id="BPLR01019985">
    <property type="protein sequence ID" value="GIX73759.1"/>
    <property type="molecule type" value="Genomic_DNA"/>
</dbReference>
<comment type="similarity">
    <text evidence="1">Belongs to the AB hydrolase superfamily.</text>
</comment>
<dbReference type="InterPro" id="IPR000073">
    <property type="entry name" value="AB_hydrolase_1"/>
</dbReference>
<dbReference type="GO" id="GO:0005739">
    <property type="term" value="C:mitochondrion"/>
    <property type="evidence" value="ECO:0007669"/>
    <property type="project" value="TreeGrafter"/>
</dbReference>
<organism evidence="13 14">
    <name type="scientific">Caerostris extrusa</name>
    <name type="common">Bark spider</name>
    <name type="synonym">Caerostris bankana</name>
    <dbReference type="NCBI Taxonomy" id="172846"/>
    <lineage>
        <taxon>Eukaryota</taxon>
        <taxon>Metazoa</taxon>
        <taxon>Ecdysozoa</taxon>
        <taxon>Arthropoda</taxon>
        <taxon>Chelicerata</taxon>
        <taxon>Arachnida</taxon>
        <taxon>Araneae</taxon>
        <taxon>Araneomorphae</taxon>
        <taxon>Entelegynae</taxon>
        <taxon>Araneoidea</taxon>
        <taxon>Araneidae</taxon>
        <taxon>Caerostris</taxon>
    </lineage>
</organism>
<proteinExistence type="inferred from homology"/>
<dbReference type="PANTHER" id="PTHR46118:SF4">
    <property type="entry name" value="PROTEIN ABHD11"/>
    <property type="match status" value="1"/>
</dbReference>
<dbReference type="EC" id="3.1.1.116" evidence="3"/>
<name>A0AAV4MPA5_CAEEX</name>
<comment type="catalytic activity">
    <reaction evidence="6">
        <text>a 1,3-diacyl-sn-glycerol + H2O = a 1-acyl-sn-glycerol + a fatty acid + H(+)</text>
        <dbReference type="Rhea" id="RHEA:38503"/>
        <dbReference type="ChEBI" id="CHEBI:15377"/>
        <dbReference type="ChEBI" id="CHEBI:15378"/>
        <dbReference type="ChEBI" id="CHEBI:28868"/>
        <dbReference type="ChEBI" id="CHEBI:64683"/>
        <dbReference type="ChEBI" id="CHEBI:77272"/>
    </reaction>
</comment>
<feature type="domain" description="AB hydrolase-1" evidence="12">
    <location>
        <begin position="21"/>
        <end position="79"/>
    </location>
</feature>
<evidence type="ECO:0000256" key="9">
    <source>
        <dbReference type="ARBA" id="ARBA00048504"/>
    </source>
</evidence>
<dbReference type="PANTHER" id="PTHR46118">
    <property type="entry name" value="PROTEIN ABHD11"/>
    <property type="match status" value="1"/>
</dbReference>
<dbReference type="Proteomes" id="UP001054945">
    <property type="component" value="Unassembled WGS sequence"/>
</dbReference>
<evidence type="ECO:0000313" key="13">
    <source>
        <dbReference type="EMBL" id="GIX73759.1"/>
    </source>
</evidence>
<evidence type="ECO:0000256" key="5">
    <source>
        <dbReference type="ARBA" id="ARBA00043667"/>
    </source>
</evidence>
<evidence type="ECO:0000313" key="14">
    <source>
        <dbReference type="Proteomes" id="UP001054945"/>
    </source>
</evidence>
<evidence type="ECO:0000256" key="8">
    <source>
        <dbReference type="ARBA" id="ARBA00048283"/>
    </source>
</evidence>
<gene>
    <name evidence="13" type="primary">abhd11_12</name>
    <name evidence="13" type="ORF">CEXT_19551</name>
</gene>
<comment type="catalytic activity">
    <reaction evidence="5">
        <text>a 1,2-diacyl-sn-glycerol + H2O = a 2-acylglycerol + a fatty acid + H(+)</text>
        <dbReference type="Rhea" id="RHEA:33275"/>
        <dbReference type="ChEBI" id="CHEBI:15377"/>
        <dbReference type="ChEBI" id="CHEBI:15378"/>
        <dbReference type="ChEBI" id="CHEBI:17389"/>
        <dbReference type="ChEBI" id="CHEBI:17815"/>
        <dbReference type="ChEBI" id="CHEBI:28868"/>
        <dbReference type="EC" id="3.1.1.116"/>
    </reaction>
</comment>
<dbReference type="Pfam" id="PF00561">
    <property type="entry name" value="Abhydrolase_1"/>
    <property type="match status" value="1"/>
</dbReference>
<dbReference type="InterPro" id="IPR029058">
    <property type="entry name" value="AB_hydrolase_fold"/>
</dbReference>
<dbReference type="AlphaFoldDB" id="A0AAV4MPA5"/>
<protein>
    <recommendedName>
        <fullName evidence="7">sn-1-specific diacylglycerol lipase ABHD11</fullName>
        <ecNumber evidence="3">3.1.1.116</ecNumber>
    </recommendedName>
    <alternativeName>
        <fullName evidence="4">Alpha/beta hydrolase domain-containing protein 11</fullName>
    </alternativeName>
</protein>
<comment type="catalytic activity">
    <reaction evidence="8">
        <text>1-octadecanoyl-2-(4Z,7Z,10Z,13Z,16Z,19Z-docosahexaenoyl)-sn-glycerol + H2O = 2-(4Z,7Z,10Z,13Z,16Z,19Z-docosahexaenoyl)-glycerol + octadecanoate + H(+)</text>
        <dbReference type="Rhea" id="RHEA:77107"/>
        <dbReference type="ChEBI" id="CHEBI:15377"/>
        <dbReference type="ChEBI" id="CHEBI:15378"/>
        <dbReference type="ChEBI" id="CHEBI:25629"/>
        <dbReference type="ChEBI" id="CHEBI:77129"/>
        <dbReference type="ChEBI" id="CHEBI:186738"/>
    </reaction>
</comment>
<accession>A0AAV4MPA5</accession>
<sequence>MKLAYEVILPPEGAQKQSLAPIIFLHGRLDSKKTWKKMAPVIAKKTGREVYLIDARNHGDSPWSDEMNIDVLPEAVEKLIVEDMVTQNYNSIAKRTIQQLIVLLRASLSAIPPKADEIAAKKAVVKFIKEKLPPAQTQLKERGLFDLDTIPLKKQGDSYAWKANLDVLEDMLMSDKGDIQLSGAYKGDALFLYGKESFFDVKGDEDIHKFFPCATKIGVEKCGHLIHQDFPDEFLKQVINFILI</sequence>
<evidence type="ECO:0000256" key="3">
    <source>
        <dbReference type="ARBA" id="ARBA00026104"/>
    </source>
</evidence>
<evidence type="ECO:0000259" key="12">
    <source>
        <dbReference type="Pfam" id="PF00561"/>
    </source>
</evidence>
<evidence type="ECO:0000256" key="6">
    <source>
        <dbReference type="ARBA" id="ARBA00043742"/>
    </source>
</evidence>
<dbReference type="GO" id="GO:0052689">
    <property type="term" value="F:carboxylic ester hydrolase activity"/>
    <property type="evidence" value="ECO:0007669"/>
    <property type="project" value="TreeGrafter"/>
</dbReference>
<evidence type="ECO:0000256" key="11">
    <source>
        <dbReference type="ARBA" id="ARBA00048919"/>
    </source>
</evidence>
<keyword evidence="14" id="KW-1185">Reference proteome</keyword>
<reference evidence="13 14" key="1">
    <citation type="submission" date="2021-06" db="EMBL/GenBank/DDBJ databases">
        <title>Caerostris extrusa draft genome.</title>
        <authorList>
            <person name="Kono N."/>
            <person name="Arakawa K."/>
        </authorList>
    </citation>
    <scope>NUCLEOTIDE SEQUENCE [LARGE SCALE GENOMIC DNA]</scope>
</reference>
<evidence type="ECO:0000256" key="4">
    <source>
        <dbReference type="ARBA" id="ARBA00042703"/>
    </source>
</evidence>
<keyword evidence="2" id="KW-0378">Hydrolase</keyword>